<dbReference type="HOGENOM" id="CLU_053057_1_1_3"/>
<evidence type="ECO:0000256" key="5">
    <source>
        <dbReference type="ARBA" id="ARBA00022741"/>
    </source>
</evidence>
<keyword evidence="7 9" id="KW-0067">ATP-binding</keyword>
<dbReference type="GO" id="GO:0005524">
    <property type="term" value="F:ATP binding"/>
    <property type="evidence" value="ECO:0007669"/>
    <property type="project" value="UniProtKB-UniRule"/>
</dbReference>
<dbReference type="UniPathway" id="UPA00056">
    <property type="reaction ID" value="UER00094"/>
</dbReference>
<dbReference type="InterPro" id="IPR006204">
    <property type="entry name" value="GHMP_kinase_N_dom"/>
</dbReference>
<evidence type="ECO:0000256" key="6">
    <source>
        <dbReference type="ARBA" id="ARBA00022777"/>
    </source>
</evidence>
<name>D7E4B9_NOSA0</name>
<evidence type="ECO:0000256" key="9">
    <source>
        <dbReference type="HAMAP-Rule" id="MF_00061"/>
    </source>
</evidence>
<dbReference type="InterPro" id="IPR004424">
    <property type="entry name" value="IspE"/>
</dbReference>
<dbReference type="SUPFAM" id="SSF55060">
    <property type="entry name" value="GHMP Kinase, C-terminal domain"/>
    <property type="match status" value="1"/>
</dbReference>
<evidence type="ECO:0000313" key="13">
    <source>
        <dbReference type="Proteomes" id="UP000001511"/>
    </source>
</evidence>
<dbReference type="HAMAP" id="MF_00061">
    <property type="entry name" value="IspE"/>
    <property type="match status" value="1"/>
</dbReference>
<gene>
    <name evidence="9" type="primary">ispE</name>
    <name evidence="12" type="ordered locus">Aazo_3809</name>
</gene>
<dbReference type="InterPro" id="IPR020568">
    <property type="entry name" value="Ribosomal_Su5_D2-typ_SF"/>
</dbReference>
<dbReference type="EC" id="2.7.1.148" evidence="2 9"/>
<dbReference type="Pfam" id="PF08544">
    <property type="entry name" value="GHMP_kinases_C"/>
    <property type="match status" value="1"/>
</dbReference>
<feature type="active site" evidence="9">
    <location>
        <position position="141"/>
    </location>
</feature>
<keyword evidence="6 9" id="KW-0418">Kinase</keyword>
<dbReference type="Proteomes" id="UP000001511">
    <property type="component" value="Chromosome"/>
</dbReference>
<evidence type="ECO:0000259" key="11">
    <source>
        <dbReference type="Pfam" id="PF08544"/>
    </source>
</evidence>
<keyword evidence="4 9" id="KW-0808">Transferase</keyword>
<reference evidence="12 13" key="1">
    <citation type="journal article" date="2010" name="PLoS ONE">
        <title>Genome erosion in a nitrogen-fixing vertically transmitted endosymbiotic multicellular cyanobacterium.</title>
        <authorList>
            <person name="Ran L."/>
            <person name="Larsson J."/>
            <person name="Vigil-Stenman T."/>
            <person name="Nylander J.A."/>
            <person name="Ininbergs K."/>
            <person name="Zheng W.W."/>
            <person name="Lapidus A."/>
            <person name="Lowry S."/>
            <person name="Haselkorn R."/>
            <person name="Bergman B."/>
        </authorList>
    </citation>
    <scope>NUCLEOTIDE SEQUENCE [LARGE SCALE GENOMIC DNA]</scope>
    <source>
        <strain evidence="12 13">0708</strain>
    </source>
</reference>
<dbReference type="GO" id="GO:0050515">
    <property type="term" value="F:4-(cytidine 5'-diphospho)-2-C-methyl-D-erythritol kinase activity"/>
    <property type="evidence" value="ECO:0007669"/>
    <property type="project" value="UniProtKB-UniRule"/>
</dbReference>
<dbReference type="GO" id="GO:0019288">
    <property type="term" value="P:isopentenyl diphosphate biosynthetic process, methylerythritol 4-phosphate pathway"/>
    <property type="evidence" value="ECO:0007669"/>
    <property type="project" value="UniProtKB-UniRule"/>
</dbReference>
<dbReference type="PIRSF" id="PIRSF010376">
    <property type="entry name" value="IspE"/>
    <property type="match status" value="1"/>
</dbReference>
<dbReference type="InterPro" id="IPR014721">
    <property type="entry name" value="Ribsml_uS5_D2-typ_fold_subgr"/>
</dbReference>
<evidence type="ECO:0000256" key="7">
    <source>
        <dbReference type="ARBA" id="ARBA00022840"/>
    </source>
</evidence>
<dbReference type="AlphaFoldDB" id="D7E4B9"/>
<dbReference type="RefSeq" id="WP_013192350.1">
    <property type="nucleotide sequence ID" value="NC_014248.1"/>
</dbReference>
<evidence type="ECO:0000256" key="1">
    <source>
        <dbReference type="ARBA" id="ARBA00009684"/>
    </source>
</evidence>
<feature type="binding site" evidence="9">
    <location>
        <begin position="99"/>
        <end position="109"/>
    </location>
    <ligand>
        <name>ATP</name>
        <dbReference type="ChEBI" id="CHEBI:30616"/>
    </ligand>
</feature>
<comment type="catalytic activity">
    <reaction evidence="9">
        <text>4-CDP-2-C-methyl-D-erythritol + ATP = 4-CDP-2-C-methyl-D-erythritol 2-phosphate + ADP + H(+)</text>
        <dbReference type="Rhea" id="RHEA:18437"/>
        <dbReference type="ChEBI" id="CHEBI:15378"/>
        <dbReference type="ChEBI" id="CHEBI:30616"/>
        <dbReference type="ChEBI" id="CHEBI:57823"/>
        <dbReference type="ChEBI" id="CHEBI:57919"/>
        <dbReference type="ChEBI" id="CHEBI:456216"/>
        <dbReference type="EC" id="2.7.1.148"/>
    </reaction>
</comment>
<dbReference type="PANTHER" id="PTHR43527:SF2">
    <property type="entry name" value="4-DIPHOSPHOCYTIDYL-2-C-METHYL-D-ERYTHRITOL KINASE, CHLOROPLASTIC"/>
    <property type="match status" value="1"/>
</dbReference>
<feature type="domain" description="GHMP kinase C-terminal" evidence="11">
    <location>
        <begin position="217"/>
        <end position="293"/>
    </location>
</feature>
<dbReference type="PANTHER" id="PTHR43527">
    <property type="entry name" value="4-DIPHOSPHOCYTIDYL-2-C-METHYL-D-ERYTHRITOL KINASE, CHLOROPLASTIC"/>
    <property type="match status" value="1"/>
</dbReference>
<comment type="function">
    <text evidence="9">Catalyzes the phosphorylation of the position 2 hydroxy group of 4-diphosphocytidyl-2C-methyl-D-erythritol.</text>
</comment>
<evidence type="ECO:0000256" key="8">
    <source>
        <dbReference type="ARBA" id="ARBA00032554"/>
    </source>
</evidence>
<evidence type="ECO:0000256" key="3">
    <source>
        <dbReference type="ARBA" id="ARBA00017473"/>
    </source>
</evidence>
<dbReference type="Pfam" id="PF00288">
    <property type="entry name" value="GHMP_kinases_N"/>
    <property type="match status" value="1"/>
</dbReference>
<sequence length="320" mass="34563">MRSYSLIAPAKINLYLEIIGNRPDGYHELAMILQSIDIADQINLQAASTEEIHVYCNHPQVPADQSNLAYRAAELMARQFPDVFSNFGGIDITVTKRIPVAAGLAGGSTNAAAVLVGIDLLWDLGLTKSELEELGATLGSDVSFCISGGTAIATGRGELLSPLPSLNQIHLVLAKYLSLEVSTPWAYKTYRQEFGNSYVKNTEDLVARANAVHSGEMVKAILDKDAAKISQKLHNDLEKVVLPAYPQVLQLRELFATQEGVLGTMMSGSGPSVFAIVESKAQAEIVKQQIRTAIPDEDLELFVTQTIANGIQILQGTGNR</sequence>
<comment type="pathway">
    <text evidence="9">Isoprenoid biosynthesis; isopentenyl diphosphate biosynthesis via DXP pathway; isopentenyl diphosphate from 1-deoxy-D-xylulose 5-phosphate: step 3/6.</text>
</comment>
<protein>
    <recommendedName>
        <fullName evidence="3 9">4-diphosphocytidyl-2-C-methyl-D-erythritol kinase</fullName>
        <shortName evidence="9">CMK</shortName>
        <ecNumber evidence="2 9">2.7.1.148</ecNumber>
    </recommendedName>
    <alternativeName>
        <fullName evidence="8 9">4-(cytidine-5'-diphospho)-2-C-methyl-D-erythritol kinase</fullName>
    </alternativeName>
</protein>
<dbReference type="InterPro" id="IPR036554">
    <property type="entry name" value="GHMP_kinase_C_sf"/>
</dbReference>
<dbReference type="Gene3D" id="3.30.70.890">
    <property type="entry name" value="GHMP kinase, C-terminal domain"/>
    <property type="match status" value="1"/>
</dbReference>
<keyword evidence="9" id="KW-0414">Isoprene biosynthesis</keyword>
<evidence type="ECO:0000256" key="2">
    <source>
        <dbReference type="ARBA" id="ARBA00012052"/>
    </source>
</evidence>
<dbReference type="OrthoDB" id="9809438at2"/>
<feature type="active site" evidence="9">
    <location>
        <position position="11"/>
    </location>
</feature>
<feature type="domain" description="GHMP kinase N-terminal" evidence="10">
    <location>
        <begin position="67"/>
        <end position="149"/>
    </location>
</feature>
<evidence type="ECO:0000313" key="12">
    <source>
        <dbReference type="EMBL" id="ADI65337.1"/>
    </source>
</evidence>
<proteinExistence type="inferred from homology"/>
<dbReference type="EMBL" id="CP002059">
    <property type="protein sequence ID" value="ADI65337.1"/>
    <property type="molecule type" value="Genomic_DNA"/>
</dbReference>
<evidence type="ECO:0000256" key="4">
    <source>
        <dbReference type="ARBA" id="ARBA00022679"/>
    </source>
</evidence>
<organism evidence="12 13">
    <name type="scientific">Nostoc azollae (strain 0708)</name>
    <name type="common">Anabaena azollae (strain 0708)</name>
    <dbReference type="NCBI Taxonomy" id="551115"/>
    <lineage>
        <taxon>Bacteria</taxon>
        <taxon>Bacillati</taxon>
        <taxon>Cyanobacteriota</taxon>
        <taxon>Cyanophyceae</taxon>
        <taxon>Nostocales</taxon>
        <taxon>Nostocaceae</taxon>
        <taxon>Trichormus</taxon>
    </lineage>
</organism>
<dbReference type="SUPFAM" id="SSF54211">
    <property type="entry name" value="Ribosomal protein S5 domain 2-like"/>
    <property type="match status" value="1"/>
</dbReference>
<dbReference type="GO" id="GO:0016114">
    <property type="term" value="P:terpenoid biosynthetic process"/>
    <property type="evidence" value="ECO:0007669"/>
    <property type="project" value="UniProtKB-UniRule"/>
</dbReference>
<dbReference type="STRING" id="551115.Aazo_3809"/>
<dbReference type="eggNOG" id="COG1947">
    <property type="taxonomic scope" value="Bacteria"/>
</dbReference>
<dbReference type="KEGG" id="naz:Aazo_3809"/>
<keyword evidence="5 9" id="KW-0547">Nucleotide-binding</keyword>
<comment type="similarity">
    <text evidence="1 9">Belongs to the GHMP kinase family. IspE subfamily.</text>
</comment>
<dbReference type="NCBIfam" id="TIGR00154">
    <property type="entry name" value="ispE"/>
    <property type="match status" value="1"/>
</dbReference>
<keyword evidence="13" id="KW-1185">Reference proteome</keyword>
<dbReference type="InterPro" id="IPR013750">
    <property type="entry name" value="GHMP_kinase_C_dom"/>
</dbReference>
<evidence type="ECO:0000259" key="10">
    <source>
        <dbReference type="Pfam" id="PF00288"/>
    </source>
</evidence>
<accession>D7E4B9</accession>
<dbReference type="Gene3D" id="3.30.230.10">
    <property type="match status" value="1"/>
</dbReference>